<name>A0ABV6YTB5_UNCC1</name>
<dbReference type="Proteomes" id="UP001594351">
    <property type="component" value="Unassembled WGS sequence"/>
</dbReference>
<dbReference type="InterPro" id="IPR013229">
    <property type="entry name" value="PEGA"/>
</dbReference>
<evidence type="ECO:0000313" key="2">
    <source>
        <dbReference type="EMBL" id="MFC1849420.1"/>
    </source>
</evidence>
<protein>
    <submittedName>
        <fullName evidence="2">PEGA domain-containing protein</fullName>
    </submittedName>
</protein>
<gene>
    <name evidence="2" type="ORF">ACFL27_04340</name>
</gene>
<keyword evidence="3" id="KW-1185">Reference proteome</keyword>
<organism evidence="2 3">
    <name type="scientific">candidate division CSSED10-310 bacterium</name>
    <dbReference type="NCBI Taxonomy" id="2855610"/>
    <lineage>
        <taxon>Bacteria</taxon>
        <taxon>Bacteria division CSSED10-310</taxon>
    </lineage>
</organism>
<reference evidence="2 3" key="1">
    <citation type="submission" date="2024-09" db="EMBL/GenBank/DDBJ databases">
        <title>Laminarin stimulates single cell rates of sulfate reduction while oxygen inhibits transcriptomic activity in coastal marine sediment.</title>
        <authorList>
            <person name="Lindsay M."/>
            <person name="Orcutt B."/>
            <person name="Emerson D."/>
            <person name="Stepanauskas R."/>
            <person name="D'Angelo T."/>
        </authorList>
    </citation>
    <scope>NUCLEOTIDE SEQUENCE [LARGE SCALE GENOMIC DNA]</scope>
    <source>
        <strain evidence="2">SAG AM-311-K15</strain>
    </source>
</reference>
<sequence>MNMKKAGHDDELIISRIQQTKTHINLTINQIITLKRKGFSDAIIRELLKKPAGSEVQLTATPSPQQRELKTPVVTLERTEKPKPEDTLPAVRFNDQDHSRKKIVKVTTTPSQADVYLDDLLVGVTPYYTNMVLDGKHSLIIKKHYYKDIRVEIDLIEESIQNLHLDLKLERPTILVTWIMDNESSLKDFGWSIRNCTVQDVQNAPQIIQASEEVKNNETVLFVEPGGEQSLPEDTVCLECLVWLESHLNPSTFRGDRMPSPDLLFLINKIPISYQLPVEVRLELHRSKNFPQGIRIILHSGSGQLFRLNPHQL</sequence>
<dbReference type="EMBL" id="JBHPBY010000037">
    <property type="protein sequence ID" value="MFC1849420.1"/>
    <property type="molecule type" value="Genomic_DNA"/>
</dbReference>
<proteinExistence type="predicted"/>
<dbReference type="Pfam" id="PF08308">
    <property type="entry name" value="PEGA"/>
    <property type="match status" value="1"/>
</dbReference>
<comment type="caution">
    <text evidence="2">The sequence shown here is derived from an EMBL/GenBank/DDBJ whole genome shotgun (WGS) entry which is preliminary data.</text>
</comment>
<accession>A0ABV6YTB5</accession>
<evidence type="ECO:0000259" key="1">
    <source>
        <dbReference type="Pfam" id="PF08308"/>
    </source>
</evidence>
<evidence type="ECO:0000313" key="3">
    <source>
        <dbReference type="Proteomes" id="UP001594351"/>
    </source>
</evidence>
<feature type="domain" description="PEGA" evidence="1">
    <location>
        <begin position="104"/>
        <end position="168"/>
    </location>
</feature>